<accession>A0ABS7N2J1</accession>
<dbReference type="EMBL" id="JAHVHP010000001">
    <property type="protein sequence ID" value="MBY5950537.1"/>
    <property type="molecule type" value="Genomic_DNA"/>
</dbReference>
<evidence type="ECO:0000256" key="2">
    <source>
        <dbReference type="ARBA" id="ARBA00022840"/>
    </source>
</evidence>
<dbReference type="Pfam" id="PF01434">
    <property type="entry name" value="Peptidase_M41"/>
    <property type="match status" value="1"/>
</dbReference>
<dbReference type="InterPro" id="IPR037219">
    <property type="entry name" value="Peptidase_M41-like"/>
</dbReference>
<dbReference type="Gene3D" id="3.40.50.300">
    <property type="entry name" value="P-loop containing nucleotide triphosphate hydrolases"/>
    <property type="match status" value="1"/>
</dbReference>
<dbReference type="Proteomes" id="UP000766609">
    <property type="component" value="Unassembled WGS sequence"/>
</dbReference>
<comment type="caution">
    <text evidence="4">The sequence shown here is derived from an EMBL/GenBank/DDBJ whole genome shotgun (WGS) entry which is preliminary data.</text>
</comment>
<keyword evidence="2" id="KW-0067">ATP-binding</keyword>
<dbReference type="PANTHER" id="PTHR23076:SF110">
    <property type="entry name" value="INACTIVE ATP-DEPENDENT ZINC METALLOPROTEASE FTSHI 3, CHLOROPLASTIC-RELATED"/>
    <property type="match status" value="1"/>
</dbReference>
<gene>
    <name evidence="4" type="ORF">KUV23_06105</name>
</gene>
<dbReference type="InterPro" id="IPR003959">
    <property type="entry name" value="ATPase_AAA_core"/>
</dbReference>
<evidence type="ECO:0000313" key="5">
    <source>
        <dbReference type="Proteomes" id="UP000766609"/>
    </source>
</evidence>
<keyword evidence="1" id="KW-0547">Nucleotide-binding</keyword>
<sequence>MTGVGKTELVKAIVENLDLKDVFSSFDCGELDWKGSESIKNVLSNFSESKSSNPPIFLFDEFQFARSISRDGEEINFPESRALWQLLDNGTLTIHPEWYYHDRRVKDLIIELSFWLKQGVIIEHGIVSEKDSKYLKTKFREKSKELSPAKWKDFISLPKNRFPFNEEDLFVLEEASQYKYGDRTMLESRIKEMNGEQILGFLKELNEEITKPRTLDFSKGLIFVVGNLDEVYHDSKEFSPDLSPDVFYRNSQRLTLSQVKKALLNRFRPEQIARLGNNHIIYPSLNTEAYRKIIDLHLKEIQIRVIEKSGLKIEFDPSISEWIFQEGVVPTQGVRPLKSTIRYGLEGQIPIVLLDALSLSETVDVITLKYEEGNFCAEFWKPTKLILSKPYRATEKTKPYKESRKDDLQAITAVHETGHAIVLIDQLGILPDQVISVASESGTEGLINFESRGIISIDYVKRRIPILLAGFEAEKLIFGKEHVTDGSSDDIQRATDLVMKVFKHAGFGPEILHFALCVDDYNYSYHDFNHVENEAKEFIEKSKKRAQTILEREKPLLLEMAAKLAEYPKLSTKEVSDLVEKFGSIELISGLESKGFGYRNSLLEAIESARSARKKHHEKPSKKAALSPYL</sequence>
<dbReference type="Gene3D" id="1.20.58.760">
    <property type="entry name" value="Peptidase M41"/>
    <property type="match status" value="1"/>
</dbReference>
<protein>
    <submittedName>
        <fullName evidence="4">AAA family ATPase</fullName>
    </submittedName>
</protein>
<evidence type="ECO:0000313" key="4">
    <source>
        <dbReference type="EMBL" id="MBY5950537.1"/>
    </source>
</evidence>
<dbReference type="InterPro" id="IPR000642">
    <property type="entry name" value="Peptidase_M41"/>
</dbReference>
<dbReference type="PANTHER" id="PTHR23076">
    <property type="entry name" value="METALLOPROTEASE M41 FTSH"/>
    <property type="match status" value="1"/>
</dbReference>
<reference evidence="4 5" key="1">
    <citation type="submission" date="2021-06" db="EMBL/GenBank/DDBJ databases">
        <title>44 bacteria genomes isolated from Dapeng, Shenzhen.</title>
        <authorList>
            <person name="Zheng W."/>
            <person name="Yu S."/>
            <person name="Huang Y."/>
        </authorList>
    </citation>
    <scope>NUCLEOTIDE SEQUENCE [LARGE SCALE GENOMIC DNA]</scope>
    <source>
        <strain evidence="4 5">DP5N14-6</strain>
    </source>
</reference>
<keyword evidence="5" id="KW-1185">Reference proteome</keyword>
<feature type="domain" description="Clp ATPase C-terminal" evidence="3">
    <location>
        <begin position="285"/>
        <end position="375"/>
    </location>
</feature>
<dbReference type="SUPFAM" id="SSF140990">
    <property type="entry name" value="FtsH protease domain-like"/>
    <property type="match status" value="1"/>
</dbReference>
<organism evidence="4 5">
    <name type="scientific">Algoriphagus marincola</name>
    <dbReference type="NCBI Taxonomy" id="264027"/>
    <lineage>
        <taxon>Bacteria</taxon>
        <taxon>Pseudomonadati</taxon>
        <taxon>Bacteroidota</taxon>
        <taxon>Cytophagia</taxon>
        <taxon>Cytophagales</taxon>
        <taxon>Cyclobacteriaceae</taxon>
        <taxon>Algoriphagus</taxon>
    </lineage>
</organism>
<dbReference type="SMART" id="SM01086">
    <property type="entry name" value="ClpB_D2-small"/>
    <property type="match status" value="1"/>
</dbReference>
<dbReference type="SUPFAM" id="SSF52540">
    <property type="entry name" value="P-loop containing nucleoside triphosphate hydrolases"/>
    <property type="match status" value="1"/>
</dbReference>
<dbReference type="Gene3D" id="1.10.8.60">
    <property type="match status" value="1"/>
</dbReference>
<dbReference type="Pfam" id="PF00004">
    <property type="entry name" value="AAA"/>
    <property type="match status" value="1"/>
</dbReference>
<dbReference type="InterPro" id="IPR019489">
    <property type="entry name" value="Clp_ATPase_C"/>
</dbReference>
<dbReference type="InterPro" id="IPR027417">
    <property type="entry name" value="P-loop_NTPase"/>
</dbReference>
<proteinExistence type="predicted"/>
<evidence type="ECO:0000256" key="1">
    <source>
        <dbReference type="ARBA" id="ARBA00022741"/>
    </source>
</evidence>
<evidence type="ECO:0000259" key="3">
    <source>
        <dbReference type="SMART" id="SM01086"/>
    </source>
</evidence>
<dbReference type="Pfam" id="PF10431">
    <property type="entry name" value="ClpB_D2-small"/>
    <property type="match status" value="1"/>
</dbReference>
<name>A0ABS7N2J1_9BACT</name>